<dbReference type="Proteomes" id="UP000824782">
    <property type="component" value="Unassembled WGS sequence"/>
</dbReference>
<evidence type="ECO:0000256" key="4">
    <source>
        <dbReference type="ARBA" id="ARBA00023163"/>
    </source>
</evidence>
<comment type="caution">
    <text evidence="10">The sequence shown here is derived from an EMBL/GenBank/DDBJ whole genome shotgun (WGS) entry which is preliminary data.</text>
</comment>
<evidence type="ECO:0000256" key="3">
    <source>
        <dbReference type="ARBA" id="ARBA00023125"/>
    </source>
</evidence>
<dbReference type="GO" id="GO:0051726">
    <property type="term" value="P:regulation of cell cycle"/>
    <property type="evidence" value="ECO:0007669"/>
    <property type="project" value="TreeGrafter"/>
</dbReference>
<evidence type="ECO:0000313" key="11">
    <source>
        <dbReference type="Proteomes" id="UP000824782"/>
    </source>
</evidence>
<proteinExistence type="inferred from homology"/>
<reference evidence="10" key="1">
    <citation type="thesis" date="2020" institute="ProQuest LLC" country="789 East Eisenhower Parkway, Ann Arbor, MI, USA">
        <title>Comparative Genomics and Chromosome Evolution.</title>
        <authorList>
            <person name="Mudd A.B."/>
        </authorList>
    </citation>
    <scope>NUCLEOTIDE SEQUENCE</scope>
    <source>
        <strain evidence="10">237g6f4</strain>
        <tissue evidence="10">Blood</tissue>
    </source>
</reference>
<keyword evidence="2" id="KW-0805">Transcription regulation</keyword>
<dbReference type="Gene3D" id="1.20.5.170">
    <property type="match status" value="1"/>
</dbReference>
<dbReference type="SUPFAM" id="SSF57959">
    <property type="entry name" value="Leucine zipper domain"/>
    <property type="match status" value="1"/>
</dbReference>
<dbReference type="CDD" id="cd14696">
    <property type="entry name" value="bZIP_Jun"/>
    <property type="match status" value="1"/>
</dbReference>
<protein>
    <recommendedName>
        <fullName evidence="6">Transcription factor JunD</fullName>
    </recommendedName>
    <alternativeName>
        <fullName evidence="7">Transcription factor AP-1 subunit JunD</fullName>
    </alternativeName>
</protein>
<evidence type="ECO:0000256" key="1">
    <source>
        <dbReference type="ARBA" id="ARBA00006882"/>
    </source>
</evidence>
<sequence length="276" mass="31138">MSFYHENVLNRCPVPMPYSTAGKFLKKDMNANINEEVLLHVEPHLLEGNGLVNSADTGLMNLASLDLERLIIQPNGMVTASPTGSHCLYPNMPIADGLGLPIEDLHEQDQTNSTMKMSSLSPVATIHPPVPSHTSVYTINNYVNEAVGTTVNYNTDHLSYSPLPNNMKQQFSYSTHRPHPVKDEPQIVPEGTSFGDSPPLSPINMDKQERIKAERKKLRNRIAASKCRKRKLERISRIQRTIPKYKIQMISFRDMDNIPFVGTLYHIFLLFITQNS</sequence>
<evidence type="ECO:0000256" key="7">
    <source>
        <dbReference type="ARBA" id="ARBA00030589"/>
    </source>
</evidence>
<comment type="similarity">
    <text evidence="1">Belongs to the bZIP family. Jun subfamily.</text>
</comment>
<dbReference type="InterPro" id="IPR004827">
    <property type="entry name" value="bZIP"/>
</dbReference>
<dbReference type="EMBL" id="WNYA01000001">
    <property type="protein sequence ID" value="KAG8594524.1"/>
    <property type="molecule type" value="Genomic_DNA"/>
</dbReference>
<dbReference type="PRINTS" id="PR00043">
    <property type="entry name" value="LEUZIPPRJUN"/>
</dbReference>
<dbReference type="InterPro" id="IPR002112">
    <property type="entry name" value="Leuzip_Jun"/>
</dbReference>
<dbReference type="GO" id="GO:0005667">
    <property type="term" value="C:transcription regulator complex"/>
    <property type="evidence" value="ECO:0007669"/>
    <property type="project" value="TreeGrafter"/>
</dbReference>
<keyword evidence="4" id="KW-0804">Transcription</keyword>
<dbReference type="AlphaFoldDB" id="A0AAV7DC59"/>
<evidence type="ECO:0000256" key="5">
    <source>
        <dbReference type="ARBA" id="ARBA00023242"/>
    </source>
</evidence>
<accession>A0AAV7DC59</accession>
<evidence type="ECO:0000256" key="2">
    <source>
        <dbReference type="ARBA" id="ARBA00023015"/>
    </source>
</evidence>
<dbReference type="Pfam" id="PF00170">
    <property type="entry name" value="bZIP_1"/>
    <property type="match status" value="1"/>
</dbReference>
<dbReference type="InterPro" id="IPR005643">
    <property type="entry name" value="JNK"/>
</dbReference>
<evidence type="ECO:0000313" key="10">
    <source>
        <dbReference type="EMBL" id="KAG8594524.1"/>
    </source>
</evidence>
<organism evidence="10 11">
    <name type="scientific">Engystomops pustulosus</name>
    <name type="common">Tungara frog</name>
    <name type="synonym">Physalaemus pustulosus</name>
    <dbReference type="NCBI Taxonomy" id="76066"/>
    <lineage>
        <taxon>Eukaryota</taxon>
        <taxon>Metazoa</taxon>
        <taxon>Chordata</taxon>
        <taxon>Craniata</taxon>
        <taxon>Vertebrata</taxon>
        <taxon>Euteleostomi</taxon>
        <taxon>Amphibia</taxon>
        <taxon>Batrachia</taxon>
        <taxon>Anura</taxon>
        <taxon>Neobatrachia</taxon>
        <taxon>Hyloidea</taxon>
        <taxon>Leptodactylidae</taxon>
        <taxon>Leiuperinae</taxon>
        <taxon>Engystomops</taxon>
    </lineage>
</organism>
<dbReference type="InterPro" id="IPR046347">
    <property type="entry name" value="bZIP_sf"/>
</dbReference>
<dbReference type="PROSITE" id="PS00036">
    <property type="entry name" value="BZIP_BASIC"/>
    <property type="match status" value="1"/>
</dbReference>
<keyword evidence="3" id="KW-0238">DNA-binding</keyword>
<dbReference type="GO" id="GO:0042127">
    <property type="term" value="P:regulation of cell population proliferation"/>
    <property type="evidence" value="ECO:0007669"/>
    <property type="project" value="TreeGrafter"/>
</dbReference>
<feature type="coiled-coil region" evidence="8">
    <location>
        <begin position="208"/>
        <end position="235"/>
    </location>
</feature>
<dbReference type="PANTHER" id="PTHR11462">
    <property type="entry name" value="JUN TRANSCRIPTION FACTOR-RELATED"/>
    <property type="match status" value="1"/>
</dbReference>
<keyword evidence="11" id="KW-1185">Reference proteome</keyword>
<dbReference type="InterPro" id="IPR050946">
    <property type="entry name" value="AP-1_TF_bZIP"/>
</dbReference>
<evidence type="ECO:0000259" key="9">
    <source>
        <dbReference type="PROSITE" id="PS00036"/>
    </source>
</evidence>
<keyword evidence="5" id="KW-0539">Nucleus</keyword>
<dbReference type="Pfam" id="PF03957">
    <property type="entry name" value="Jun"/>
    <property type="match status" value="1"/>
</dbReference>
<keyword evidence="8" id="KW-0175">Coiled coil</keyword>
<dbReference type="GO" id="GO:0000981">
    <property type="term" value="F:DNA-binding transcription factor activity, RNA polymerase II-specific"/>
    <property type="evidence" value="ECO:0007669"/>
    <property type="project" value="TreeGrafter"/>
</dbReference>
<evidence type="ECO:0000256" key="8">
    <source>
        <dbReference type="SAM" id="Coils"/>
    </source>
</evidence>
<dbReference type="GO" id="GO:0000978">
    <property type="term" value="F:RNA polymerase II cis-regulatory region sequence-specific DNA binding"/>
    <property type="evidence" value="ECO:0007669"/>
    <property type="project" value="TreeGrafter"/>
</dbReference>
<dbReference type="PANTHER" id="PTHR11462:SF7">
    <property type="entry name" value="TRANSCRIPTION FACTOR JUND"/>
    <property type="match status" value="1"/>
</dbReference>
<gene>
    <name evidence="10" type="ORF">GDO81_001234</name>
</gene>
<feature type="domain" description="BZIP" evidence="9">
    <location>
        <begin position="215"/>
        <end position="230"/>
    </location>
</feature>
<name>A0AAV7DC59_ENGPU</name>
<evidence type="ECO:0000256" key="6">
    <source>
        <dbReference type="ARBA" id="ARBA00029506"/>
    </source>
</evidence>